<dbReference type="SUPFAM" id="SSF101473">
    <property type="entry name" value="DhaL-like"/>
    <property type="match status" value="1"/>
</dbReference>
<dbReference type="SMART" id="SM01120">
    <property type="entry name" value="Dak2"/>
    <property type="match status" value="1"/>
</dbReference>
<feature type="domain" description="DhaL" evidence="1">
    <location>
        <begin position="7"/>
        <end position="201"/>
    </location>
</feature>
<dbReference type="InterPro" id="IPR048394">
    <property type="entry name" value="FakA-like_M"/>
</dbReference>
<dbReference type="Pfam" id="PF13684">
    <property type="entry name" value="FakA-like_C"/>
    <property type="match status" value="1"/>
</dbReference>
<comment type="caution">
    <text evidence="2">The sequence shown here is derived from an EMBL/GenBank/DDBJ whole genome shotgun (WGS) entry which is preliminary data.</text>
</comment>
<dbReference type="Proteomes" id="UP001596157">
    <property type="component" value="Unassembled WGS sequence"/>
</dbReference>
<dbReference type="Gene3D" id="1.25.40.340">
    <property type="match status" value="1"/>
</dbReference>
<keyword evidence="3" id="KW-1185">Reference proteome</keyword>
<name>A0ABW0EXA5_9PSEU</name>
<dbReference type="SMART" id="SM01121">
    <property type="entry name" value="Dak1_2"/>
    <property type="match status" value="1"/>
</dbReference>
<accession>A0ABW0EXA5</accession>
<evidence type="ECO:0000313" key="2">
    <source>
        <dbReference type="EMBL" id="MFC5290839.1"/>
    </source>
</evidence>
<dbReference type="RefSeq" id="WP_378250845.1">
    <property type="nucleotide sequence ID" value="NZ_JBHSKF010000019.1"/>
</dbReference>
<dbReference type="PROSITE" id="PS51480">
    <property type="entry name" value="DHAL"/>
    <property type="match status" value="1"/>
</dbReference>
<sequence length="550" mass="55280">MEALDAGELRRWAAACVESVDAHRAAINRINVFPVADGDTGTNLLHTLRAALEALLRAPSGQRADAGAALGVLAKGAVTGARGNSGVITSQLLRGMAEAASGAAAVDAGLLAEALRQGARRAAAAVSEPAPGTMLTVLAAAADEAASCLPGATLHEVALAAATAAATALDKTPDQLAVLAEAGVVDAGGRGVVVLLDALVAVVAGTPVTTAARVDATPGTAPGTAPSATPMVASREGGSELYAYEVMYLLEDASPAAAERLRDELDELGDSVSVAGDGDALWAVHVHCNDIGAAIEAGIEAGRPRRVRVARFADALPDGPARFVRERAVVAPVRGDGLADLLLAEGVAVLRVDDSLPPTPYELLQIITGTGAAHVTVLPVHRDLMAVADEAAIRAVAAGQDVVVVPCASPVQALAALAVHDPRRRAGDDVVAMAEAAAATRRGEVVVAREDAITWVGPCAAGDVVGFADGEVVLIEAGPASVSTLTRAATGVVERMLAAGGELVTALLGRDAPDAIAAALEEHLRVSRPEAELAVHRGGQADVVVVLGLE</sequence>
<gene>
    <name evidence="2" type="ORF">ACFPM7_27645</name>
</gene>
<dbReference type="InterPro" id="IPR019986">
    <property type="entry name" value="YloV-like"/>
</dbReference>
<dbReference type="EMBL" id="JBHSKF010000019">
    <property type="protein sequence ID" value="MFC5290839.1"/>
    <property type="molecule type" value="Genomic_DNA"/>
</dbReference>
<dbReference type="InterPro" id="IPR004007">
    <property type="entry name" value="DhaL_dom"/>
</dbReference>
<dbReference type="InterPro" id="IPR036117">
    <property type="entry name" value="DhaL_dom_sf"/>
</dbReference>
<dbReference type="InterPro" id="IPR033470">
    <property type="entry name" value="FakA-like_C"/>
</dbReference>
<evidence type="ECO:0000313" key="3">
    <source>
        <dbReference type="Proteomes" id="UP001596157"/>
    </source>
</evidence>
<dbReference type="NCBIfam" id="TIGR03599">
    <property type="entry name" value="YloV"/>
    <property type="match status" value="1"/>
</dbReference>
<dbReference type="Pfam" id="PF02734">
    <property type="entry name" value="Dak2"/>
    <property type="match status" value="1"/>
</dbReference>
<proteinExistence type="predicted"/>
<organism evidence="2 3">
    <name type="scientific">Actinokineospora guangxiensis</name>
    <dbReference type="NCBI Taxonomy" id="1490288"/>
    <lineage>
        <taxon>Bacteria</taxon>
        <taxon>Bacillati</taxon>
        <taxon>Actinomycetota</taxon>
        <taxon>Actinomycetes</taxon>
        <taxon>Pseudonocardiales</taxon>
        <taxon>Pseudonocardiaceae</taxon>
        <taxon>Actinokineospora</taxon>
    </lineage>
</organism>
<dbReference type="PANTHER" id="PTHR33434">
    <property type="entry name" value="DEGV DOMAIN-CONTAINING PROTEIN DR_1986-RELATED"/>
    <property type="match status" value="1"/>
</dbReference>
<dbReference type="PANTHER" id="PTHR33434:SF4">
    <property type="entry name" value="PHOSPHATASE PROTEIN"/>
    <property type="match status" value="1"/>
</dbReference>
<evidence type="ECO:0000259" key="1">
    <source>
        <dbReference type="PROSITE" id="PS51480"/>
    </source>
</evidence>
<dbReference type="InterPro" id="IPR050270">
    <property type="entry name" value="DegV_domain_contain"/>
</dbReference>
<protein>
    <submittedName>
        <fullName evidence="2">DAK2 domain-containing protein</fullName>
    </submittedName>
</protein>
<dbReference type="Pfam" id="PF21645">
    <property type="entry name" value="FakA-like_M"/>
    <property type="match status" value="1"/>
</dbReference>
<reference evidence="3" key="1">
    <citation type="journal article" date="2019" name="Int. J. Syst. Evol. Microbiol.">
        <title>The Global Catalogue of Microorganisms (GCM) 10K type strain sequencing project: providing services to taxonomists for standard genome sequencing and annotation.</title>
        <authorList>
            <consortium name="The Broad Institute Genomics Platform"/>
            <consortium name="The Broad Institute Genome Sequencing Center for Infectious Disease"/>
            <person name="Wu L."/>
            <person name="Ma J."/>
        </authorList>
    </citation>
    <scope>NUCLEOTIDE SEQUENCE [LARGE SCALE GENOMIC DNA]</scope>
    <source>
        <strain evidence="3">CCUG 59778</strain>
    </source>
</reference>